<dbReference type="Pfam" id="PF17772">
    <property type="entry name" value="zf-MYST"/>
    <property type="match status" value="1"/>
</dbReference>
<feature type="domain" description="MYST-type HAT" evidence="17">
    <location>
        <begin position="194"/>
        <end position="472"/>
    </location>
</feature>
<dbReference type="Pfam" id="PF11717">
    <property type="entry name" value="Tudor-knot"/>
    <property type="match status" value="1"/>
</dbReference>
<evidence type="ECO:0000256" key="12">
    <source>
        <dbReference type="ARBA" id="ARBA00023204"/>
    </source>
</evidence>
<dbReference type="InterPro" id="IPR025995">
    <property type="entry name" value="Tudor-knot"/>
</dbReference>
<evidence type="ECO:0000256" key="8">
    <source>
        <dbReference type="ARBA" id="ARBA00022833"/>
    </source>
</evidence>
<keyword evidence="13" id="KW-0539">Nucleus</keyword>
<keyword evidence="14" id="KW-0012">Acyltransferase</keyword>
<dbReference type="FunFam" id="3.30.60.60:FF:000001">
    <property type="entry name" value="Histone acetyltransferase"/>
    <property type="match status" value="1"/>
</dbReference>
<comment type="subcellular location">
    <subcellularLocation>
        <location evidence="1">Nucleus</location>
    </subcellularLocation>
</comment>
<dbReference type="GO" id="GO:0003682">
    <property type="term" value="F:chromatin binding"/>
    <property type="evidence" value="ECO:0007669"/>
    <property type="project" value="UniProtKB-ARBA"/>
</dbReference>
<evidence type="ECO:0000259" key="17">
    <source>
        <dbReference type="PROSITE" id="PS51726"/>
    </source>
</evidence>
<dbReference type="FunFam" id="2.30.30.140:FF:000013">
    <property type="entry name" value="Histone acetyltransferase"/>
    <property type="match status" value="1"/>
</dbReference>
<dbReference type="InterPro" id="IPR050603">
    <property type="entry name" value="MYST_HAT"/>
</dbReference>
<evidence type="ECO:0000256" key="9">
    <source>
        <dbReference type="ARBA" id="ARBA00022990"/>
    </source>
</evidence>
<dbReference type="CDD" id="cd04301">
    <property type="entry name" value="NAT_SF"/>
    <property type="match status" value="1"/>
</dbReference>
<dbReference type="FunFam" id="3.40.630.30:FF:000002">
    <property type="entry name" value="Histone acetyltransferase"/>
    <property type="match status" value="1"/>
</dbReference>
<dbReference type="InterPro" id="IPR000953">
    <property type="entry name" value="Chromo/chromo_shadow_dom"/>
</dbReference>
<keyword evidence="12" id="KW-0234">DNA repair</keyword>
<evidence type="ECO:0000256" key="15">
    <source>
        <dbReference type="PIRSR" id="PIRSR602717-51"/>
    </source>
</evidence>
<evidence type="ECO:0000256" key="4">
    <source>
        <dbReference type="ARBA" id="ARBA00022679"/>
    </source>
</evidence>
<name>A0A9N9MCS6_9CUCU</name>
<dbReference type="InterPro" id="IPR040706">
    <property type="entry name" value="Zf-MYST"/>
</dbReference>
<dbReference type="Gene3D" id="3.40.630.30">
    <property type="match status" value="1"/>
</dbReference>
<dbReference type="GO" id="GO:0035267">
    <property type="term" value="C:NuA4 histone acetyltransferase complex"/>
    <property type="evidence" value="ECO:0007669"/>
    <property type="project" value="TreeGrafter"/>
</dbReference>
<dbReference type="OrthoDB" id="787137at2759"/>
<dbReference type="Gene3D" id="3.30.60.60">
    <property type="entry name" value="N-acetyl transferase-like"/>
    <property type="match status" value="1"/>
</dbReference>
<protein>
    <recommendedName>
        <fullName evidence="3">histone acetyltransferase</fullName>
        <ecNumber evidence="3">2.3.1.48</ecNumber>
    </recommendedName>
</protein>
<dbReference type="InterPro" id="IPR002717">
    <property type="entry name" value="HAT_MYST-type"/>
</dbReference>
<feature type="region of interest" description="Disordered" evidence="16">
    <location>
        <begin position="148"/>
        <end position="187"/>
    </location>
</feature>
<dbReference type="EC" id="2.3.1.48" evidence="3"/>
<keyword evidence="4" id="KW-0808">Transferase</keyword>
<dbReference type="InterPro" id="IPR036388">
    <property type="entry name" value="WH-like_DNA-bd_sf"/>
</dbReference>
<dbReference type="Gene3D" id="2.30.30.140">
    <property type="match status" value="1"/>
</dbReference>
<keyword evidence="8" id="KW-0862">Zinc</keyword>
<organism evidence="18 19">
    <name type="scientific">Ceutorhynchus assimilis</name>
    <name type="common">cabbage seed weevil</name>
    <dbReference type="NCBI Taxonomy" id="467358"/>
    <lineage>
        <taxon>Eukaryota</taxon>
        <taxon>Metazoa</taxon>
        <taxon>Ecdysozoa</taxon>
        <taxon>Arthropoda</taxon>
        <taxon>Hexapoda</taxon>
        <taxon>Insecta</taxon>
        <taxon>Pterygota</taxon>
        <taxon>Neoptera</taxon>
        <taxon>Endopterygota</taxon>
        <taxon>Coleoptera</taxon>
        <taxon>Polyphaga</taxon>
        <taxon>Cucujiformia</taxon>
        <taxon>Curculionidae</taxon>
        <taxon>Ceutorhynchinae</taxon>
        <taxon>Ceutorhynchus</taxon>
    </lineage>
</organism>
<evidence type="ECO:0000313" key="19">
    <source>
        <dbReference type="Proteomes" id="UP001152799"/>
    </source>
</evidence>
<comment type="similarity">
    <text evidence="2">Belongs to the MYST (SAS/MOZ) family.</text>
</comment>
<evidence type="ECO:0000256" key="5">
    <source>
        <dbReference type="ARBA" id="ARBA00022723"/>
    </source>
</evidence>
<dbReference type="InterPro" id="IPR016181">
    <property type="entry name" value="Acyl_CoA_acyltransferase"/>
</dbReference>
<evidence type="ECO:0000256" key="2">
    <source>
        <dbReference type="ARBA" id="ARBA00010107"/>
    </source>
</evidence>
<dbReference type="SUPFAM" id="SSF55729">
    <property type="entry name" value="Acyl-CoA N-acyltransferases (Nat)"/>
    <property type="match status" value="1"/>
</dbReference>
<sequence length="481" mass="55217">MKVEIEDMDASSLCDSVSSLVEGCRLPVQMKGTSDWPLAEIISMKDIEGTKWYYVHYVDFNKRLDEWITEDSLDTRKVHFPRKDLGPGTGVTTPKKILIGSGIGSGLNSNISTSAQTSRPSSPTLNPASVELLNGNAVLAAALQKKMNRKKKGPSLESEDSLDCPMQQNLQPTPQPPGPRQSGSMVSHHDDIVTRMKNVEMIELGPHRMKPWYFAPYPQEMVNLPCIYICEFCLKYRKSRKCLERHVIKCNLRHPPGNEIYRKETISFFEIDGRKNKVYAQNLCLLAKLFLDHKTLYYDTDPFLFYIMTVFDHRGFHIVGYFSKEKESTEDYNVACILTLPPYQRKGYGKLLIEFSYELSKFEGKTGSPEKPLSDLGLLSYRSYWAQTILEILLSIKPVGENEKPQITINEICELTSIKKEDVISTLQNLNLINYYKGQYIVTLSKEIMQQHYKAMETRKIRIDSKALHWTPKDWGKRAKW</sequence>
<dbReference type="GO" id="GO:0005705">
    <property type="term" value="C:polytene chromosome interband"/>
    <property type="evidence" value="ECO:0007669"/>
    <property type="project" value="UniProtKB-ARBA"/>
</dbReference>
<dbReference type="GO" id="GO:0046972">
    <property type="term" value="F:histone H4K16 acetyltransferase activity"/>
    <property type="evidence" value="ECO:0007669"/>
    <property type="project" value="TreeGrafter"/>
</dbReference>
<keyword evidence="6" id="KW-0227">DNA damage</keyword>
<proteinExistence type="inferred from homology"/>
<dbReference type="FunFam" id="1.10.10.10:FF:000022">
    <property type="entry name" value="Histone acetyltransferase"/>
    <property type="match status" value="1"/>
</dbReference>
<evidence type="ECO:0000313" key="18">
    <source>
        <dbReference type="EMBL" id="CAG9762224.1"/>
    </source>
</evidence>
<evidence type="ECO:0000256" key="10">
    <source>
        <dbReference type="ARBA" id="ARBA00023015"/>
    </source>
</evidence>
<evidence type="ECO:0000256" key="16">
    <source>
        <dbReference type="SAM" id="MobiDB-lite"/>
    </source>
</evidence>
<dbReference type="SMART" id="SM00298">
    <property type="entry name" value="CHROMO"/>
    <property type="match status" value="1"/>
</dbReference>
<keyword evidence="10" id="KW-0805">Transcription regulation</keyword>
<dbReference type="SUPFAM" id="SSF54160">
    <property type="entry name" value="Chromo domain-like"/>
    <property type="match status" value="1"/>
</dbReference>
<dbReference type="GO" id="GO:0140861">
    <property type="term" value="P:DNA repair-dependent chromatin remodeling"/>
    <property type="evidence" value="ECO:0007669"/>
    <property type="project" value="UniProtKB-ARBA"/>
</dbReference>
<feature type="active site" description="Proton donor/acceptor" evidence="15">
    <location>
        <position position="370"/>
    </location>
</feature>
<evidence type="ECO:0000256" key="7">
    <source>
        <dbReference type="ARBA" id="ARBA00022771"/>
    </source>
</evidence>
<dbReference type="InterPro" id="IPR016197">
    <property type="entry name" value="Chromo-like_dom_sf"/>
</dbReference>
<reference evidence="18" key="1">
    <citation type="submission" date="2022-01" db="EMBL/GenBank/DDBJ databases">
        <authorList>
            <person name="King R."/>
        </authorList>
    </citation>
    <scope>NUCLEOTIDE SEQUENCE</scope>
</reference>
<dbReference type="AlphaFoldDB" id="A0A9N9MCS6"/>
<feature type="region of interest" description="Disordered" evidence="16">
    <location>
        <begin position="110"/>
        <end position="129"/>
    </location>
</feature>
<dbReference type="GO" id="GO:0000724">
    <property type="term" value="P:double-strand break repair via homologous recombination"/>
    <property type="evidence" value="ECO:0007669"/>
    <property type="project" value="TreeGrafter"/>
</dbReference>
<dbReference type="GO" id="GO:0005634">
    <property type="term" value="C:nucleus"/>
    <property type="evidence" value="ECO:0007669"/>
    <property type="project" value="UniProtKB-SubCell"/>
</dbReference>
<dbReference type="PANTHER" id="PTHR10615:SF219">
    <property type="entry name" value="HISTONE ACETYLTRANSFERASE KAT5"/>
    <property type="match status" value="1"/>
</dbReference>
<dbReference type="GO" id="GO:0006355">
    <property type="term" value="P:regulation of DNA-templated transcription"/>
    <property type="evidence" value="ECO:0007669"/>
    <property type="project" value="InterPro"/>
</dbReference>
<evidence type="ECO:0000256" key="1">
    <source>
        <dbReference type="ARBA" id="ARBA00004123"/>
    </source>
</evidence>
<evidence type="ECO:0000256" key="6">
    <source>
        <dbReference type="ARBA" id="ARBA00022763"/>
    </source>
</evidence>
<accession>A0A9N9MCS6</accession>
<dbReference type="PANTHER" id="PTHR10615">
    <property type="entry name" value="HISTONE ACETYLTRANSFERASE"/>
    <property type="match status" value="1"/>
</dbReference>
<evidence type="ECO:0000256" key="14">
    <source>
        <dbReference type="ARBA" id="ARBA00023315"/>
    </source>
</evidence>
<dbReference type="Pfam" id="PF01853">
    <property type="entry name" value="MOZ_SAS"/>
    <property type="match status" value="1"/>
</dbReference>
<evidence type="ECO:0000256" key="11">
    <source>
        <dbReference type="ARBA" id="ARBA00023163"/>
    </source>
</evidence>
<keyword evidence="7" id="KW-0863">Zinc-finger</keyword>
<dbReference type="PROSITE" id="PS51726">
    <property type="entry name" value="MYST_HAT"/>
    <property type="match status" value="1"/>
</dbReference>
<evidence type="ECO:0000256" key="13">
    <source>
        <dbReference type="ARBA" id="ARBA00023242"/>
    </source>
</evidence>
<keyword evidence="11" id="KW-0804">Transcription</keyword>
<evidence type="ECO:0000256" key="3">
    <source>
        <dbReference type="ARBA" id="ARBA00013184"/>
    </source>
</evidence>
<dbReference type="EMBL" id="OU892287">
    <property type="protein sequence ID" value="CAG9762224.1"/>
    <property type="molecule type" value="Genomic_DNA"/>
</dbReference>
<keyword evidence="19" id="KW-1185">Reference proteome</keyword>
<dbReference type="Proteomes" id="UP001152799">
    <property type="component" value="Chromosome 11"/>
</dbReference>
<dbReference type="Gene3D" id="1.10.10.10">
    <property type="entry name" value="Winged helix-like DNA-binding domain superfamily/Winged helix DNA-binding domain"/>
    <property type="match status" value="1"/>
</dbReference>
<dbReference type="GO" id="GO:0008270">
    <property type="term" value="F:zinc ion binding"/>
    <property type="evidence" value="ECO:0007669"/>
    <property type="project" value="UniProtKB-KW"/>
</dbReference>
<gene>
    <name evidence="18" type="ORF">CEUTPL_LOCUS2908</name>
</gene>
<feature type="compositionally biased region" description="Polar residues" evidence="16">
    <location>
        <begin position="113"/>
        <end position="127"/>
    </location>
</feature>
<keyword evidence="5" id="KW-0479">Metal-binding</keyword>
<keyword evidence="9" id="KW-0007">Acetylation</keyword>